<reference evidence="1 2" key="1">
    <citation type="submission" date="2019-07" db="EMBL/GenBank/DDBJ databases">
        <title>De Novo Assembly of kiwifruit Actinidia rufa.</title>
        <authorList>
            <person name="Sugita-Konishi S."/>
            <person name="Sato K."/>
            <person name="Mori E."/>
            <person name="Abe Y."/>
            <person name="Kisaki G."/>
            <person name="Hamano K."/>
            <person name="Suezawa K."/>
            <person name="Otani M."/>
            <person name="Fukuda T."/>
            <person name="Manabe T."/>
            <person name="Gomi K."/>
            <person name="Tabuchi M."/>
            <person name="Akimitsu K."/>
            <person name="Kataoka I."/>
        </authorList>
    </citation>
    <scope>NUCLEOTIDE SEQUENCE [LARGE SCALE GENOMIC DNA]</scope>
    <source>
        <strain evidence="2">cv. Fuchu</strain>
    </source>
</reference>
<name>A0A7J0HCL2_9ERIC</name>
<comment type="caution">
    <text evidence="1">The sequence shown here is derived from an EMBL/GenBank/DDBJ whole genome shotgun (WGS) entry which is preliminary data.</text>
</comment>
<accession>A0A7J0HCL2</accession>
<dbReference type="AlphaFoldDB" id="A0A7J0HCL2"/>
<dbReference type="EMBL" id="BJWL01000028">
    <property type="protein sequence ID" value="GFZ20799.1"/>
    <property type="molecule type" value="Genomic_DNA"/>
</dbReference>
<protein>
    <submittedName>
        <fullName evidence="1">Uncharacterized protein</fullName>
    </submittedName>
</protein>
<keyword evidence="2" id="KW-1185">Reference proteome</keyword>
<evidence type="ECO:0000313" key="2">
    <source>
        <dbReference type="Proteomes" id="UP000585474"/>
    </source>
</evidence>
<proteinExistence type="predicted"/>
<dbReference type="Proteomes" id="UP000585474">
    <property type="component" value="Unassembled WGS sequence"/>
</dbReference>
<organism evidence="1 2">
    <name type="scientific">Actinidia rufa</name>
    <dbReference type="NCBI Taxonomy" id="165716"/>
    <lineage>
        <taxon>Eukaryota</taxon>
        <taxon>Viridiplantae</taxon>
        <taxon>Streptophyta</taxon>
        <taxon>Embryophyta</taxon>
        <taxon>Tracheophyta</taxon>
        <taxon>Spermatophyta</taxon>
        <taxon>Magnoliopsida</taxon>
        <taxon>eudicotyledons</taxon>
        <taxon>Gunneridae</taxon>
        <taxon>Pentapetalae</taxon>
        <taxon>asterids</taxon>
        <taxon>Ericales</taxon>
        <taxon>Actinidiaceae</taxon>
        <taxon>Actinidia</taxon>
    </lineage>
</organism>
<dbReference type="OrthoDB" id="1733875at2759"/>
<sequence length="100" mass="11706">MELHFQKQQKEIFSATKQSTMRKKMLDGFEVPKRIGLAPQTNSFEMDGDRIPEFEHMKVERQISASLYAMNGVNEYWENVHDSGDAFWDLPTLCQMFCPN</sequence>
<evidence type="ECO:0000313" key="1">
    <source>
        <dbReference type="EMBL" id="GFZ20799.1"/>
    </source>
</evidence>
<gene>
    <name evidence="1" type="ORF">Acr_28g0015040</name>
</gene>